<dbReference type="SUPFAM" id="SSF48230">
    <property type="entry name" value="Chondroitin AC/alginate lyase"/>
    <property type="match status" value="1"/>
</dbReference>
<dbReference type="InterPro" id="IPR032518">
    <property type="entry name" value="HepII_N"/>
</dbReference>
<keyword evidence="4" id="KW-0732">Signal</keyword>
<keyword evidence="6" id="KW-0472">Membrane</keyword>
<dbReference type="InterPro" id="IPR008929">
    <property type="entry name" value="Chondroitin_lyas"/>
</dbReference>
<feature type="domain" description="Heparinase II/III-like C-terminal" evidence="9">
    <location>
        <begin position="409"/>
        <end position="648"/>
    </location>
</feature>
<dbReference type="AlphaFoldDB" id="A0A0B6WVZ5"/>
<evidence type="ECO:0000256" key="5">
    <source>
        <dbReference type="ARBA" id="ARBA00022989"/>
    </source>
</evidence>
<keyword evidence="3" id="KW-0812">Transmembrane</keyword>
<dbReference type="GO" id="GO:0016020">
    <property type="term" value="C:membrane"/>
    <property type="evidence" value="ECO:0007669"/>
    <property type="project" value="UniProtKB-SubCell"/>
</dbReference>
<reference evidence="11 12" key="1">
    <citation type="submission" date="2013-12" db="EMBL/GenBank/DDBJ databases">
        <authorList>
            <person name="Stott M."/>
        </authorList>
    </citation>
    <scope>NUCLEOTIDE SEQUENCE [LARGE SCALE GENOMIC DNA]</scope>
    <source>
        <strain evidence="11 12">K22</strain>
    </source>
</reference>
<evidence type="ECO:0000256" key="3">
    <source>
        <dbReference type="ARBA" id="ARBA00022692"/>
    </source>
</evidence>
<evidence type="ECO:0000256" key="1">
    <source>
        <dbReference type="ARBA" id="ARBA00004141"/>
    </source>
</evidence>
<dbReference type="InterPro" id="IPR052447">
    <property type="entry name" value="Dermatan-Sulfate_Isomerase"/>
</dbReference>
<feature type="domain" description="Heparinase II N-terminal" evidence="10">
    <location>
        <begin position="127"/>
        <end position="324"/>
    </location>
</feature>
<proteinExistence type="predicted"/>
<dbReference type="STRING" id="454194.PYK22_00313"/>
<dbReference type="InterPro" id="IPR012480">
    <property type="entry name" value="Hepar_II_III_C"/>
</dbReference>
<dbReference type="GO" id="GO:0047757">
    <property type="term" value="F:chondroitin-glucuronate 5-epimerase activity"/>
    <property type="evidence" value="ECO:0007669"/>
    <property type="project" value="TreeGrafter"/>
</dbReference>
<evidence type="ECO:0000259" key="10">
    <source>
        <dbReference type="Pfam" id="PF16332"/>
    </source>
</evidence>
<name>A0A0B6WVZ5_9BACT</name>
<evidence type="ECO:0000256" key="7">
    <source>
        <dbReference type="ARBA" id="ARBA00023180"/>
    </source>
</evidence>
<evidence type="ECO:0000313" key="12">
    <source>
        <dbReference type="Proteomes" id="UP000031518"/>
    </source>
</evidence>
<evidence type="ECO:0000256" key="2">
    <source>
        <dbReference type="ARBA" id="ARBA00004196"/>
    </source>
</evidence>
<protein>
    <submittedName>
        <fullName evidence="11">Heparinase II/III-like protein</fullName>
    </submittedName>
</protein>
<keyword evidence="5" id="KW-1133">Transmembrane helix</keyword>
<dbReference type="EMBL" id="CBXV010000001">
    <property type="protein sequence ID" value="CDM64320.1"/>
    <property type="molecule type" value="Genomic_DNA"/>
</dbReference>
<dbReference type="GO" id="GO:0030313">
    <property type="term" value="C:cell envelope"/>
    <property type="evidence" value="ECO:0007669"/>
    <property type="project" value="UniProtKB-SubCell"/>
</dbReference>
<gene>
    <name evidence="11" type="ORF">PYK22_00313</name>
</gene>
<evidence type="ECO:0000256" key="4">
    <source>
        <dbReference type="ARBA" id="ARBA00022729"/>
    </source>
</evidence>
<evidence type="ECO:0000259" key="9">
    <source>
        <dbReference type="Pfam" id="PF07940"/>
    </source>
</evidence>
<evidence type="ECO:0000313" key="11">
    <source>
        <dbReference type="EMBL" id="CDM64320.1"/>
    </source>
</evidence>
<dbReference type="GO" id="GO:0016829">
    <property type="term" value="F:lyase activity"/>
    <property type="evidence" value="ECO:0007669"/>
    <property type="project" value="InterPro"/>
</dbReference>
<keyword evidence="12" id="KW-1185">Reference proteome</keyword>
<dbReference type="PANTHER" id="PTHR15532:SF5">
    <property type="entry name" value="SULFOTRANSFERASE DOMAIN-CONTAINING PROTEIN"/>
    <property type="match status" value="1"/>
</dbReference>
<comment type="subcellular location">
    <subcellularLocation>
        <location evidence="2">Cell envelope</location>
    </subcellularLocation>
    <subcellularLocation>
        <location evidence="1">Membrane</location>
        <topology evidence="1">Multi-pass membrane protein</topology>
    </subcellularLocation>
</comment>
<dbReference type="PANTHER" id="PTHR15532">
    <property type="match status" value="1"/>
</dbReference>
<dbReference type="Pfam" id="PF16332">
    <property type="entry name" value="DUF4962"/>
    <property type="match status" value="1"/>
</dbReference>
<sequence length="812" mass="92519">MRSTVNVNWVGRMIIALLIVGSQSAIAPGSQRDRPSPPFEELLRRPVGLRPELRGRHPRLFFTADELELWRERAHTTHRELWQEASQHVRALELEPPPPGSPTLDRSGVEQQPGDLSQYEIAYILAEVSFAYAIERDPRYLDAAKRWLMTVIRYDPWGYTFRTPNVDLPPAHLLYAVALAYDLLYNDLTGPEREAVRAKLARQARLMYDYFRYRPRKRYSYSQNHTFIPMAGLAIAALALMGEEPEAEGWARLARAVYDRVRTTFGVDGYYYEGFHYFVFSLHWIIRYLDAWEHATGEDLYPQWRAKLLPLKYYVAHSILPDGRGIFDFGDAGRGAAERNATQRERLNSGYEVFYRIAAKYKDAESQAVAEWLRRDLRTRTWEPYWAFYSYDPSVRPAVIESLPLAYYFRDSGVVFWRSSWRADAVAFAFKCGPPEGHHVAELLPRLPDWRLNTGHAHPDAGSFIIYAHGRYLTGDTGYTGVKLTSDHNTVLVDGRGQANDGRHEVFKDVPYDRLDQIRIVEVWATPEYFYARGSVAAAYSPELGLARFDRHLLYVAPDYFIVWDELEAHDPHVFTWLLNAEQRIVEESPAVHLLINKDAALLVQRLLPAKAEVQIAPQMVTTQGRPGSVERGAQEQRGVQLIVRSEAARSLEFLHLLWPVKLDALRTRPKASSLDGARGALIVWPDGSREVIALQPTRESVEGVVTDGARAVVSFRQDLWRRLIVHAGTRLALDDKLLLSTSRPATVSLIADGQGGHGVASAAAPFELTLRLAQRPREVRVGGVAVPFEYDSKARTLHLRLERAGRFEWIE</sequence>
<evidence type="ECO:0000256" key="6">
    <source>
        <dbReference type="ARBA" id="ARBA00023136"/>
    </source>
</evidence>
<accession>A0A0B6WVZ5</accession>
<dbReference type="Gene3D" id="2.70.98.70">
    <property type="match status" value="1"/>
</dbReference>
<evidence type="ECO:0000256" key="8">
    <source>
        <dbReference type="ARBA" id="ARBA00023235"/>
    </source>
</evidence>
<dbReference type="OrthoDB" id="102330at2"/>
<keyword evidence="8" id="KW-0413">Isomerase</keyword>
<reference evidence="11 12" key="2">
    <citation type="submission" date="2015-01" db="EMBL/GenBank/DDBJ databases">
        <title>Complete genome sequence of Pyrinomonas methylaliphatogenes type strain K22T.</title>
        <authorList>
            <person name="Lee K.C.Y."/>
            <person name="Power J.F."/>
            <person name="Dunfield P.F."/>
            <person name="Morgan X.C."/>
            <person name="Huttenhower C."/>
            <person name="Stott M.B."/>
        </authorList>
    </citation>
    <scope>NUCLEOTIDE SEQUENCE [LARGE SCALE GENOMIC DNA]</scope>
    <source>
        <strain evidence="11 12">K22</strain>
    </source>
</reference>
<dbReference type="Gene3D" id="1.50.10.100">
    <property type="entry name" value="Chondroitin AC/alginate lyase"/>
    <property type="match status" value="1"/>
</dbReference>
<organism evidence="11 12">
    <name type="scientific">Pyrinomonas methylaliphatogenes</name>
    <dbReference type="NCBI Taxonomy" id="454194"/>
    <lineage>
        <taxon>Bacteria</taxon>
        <taxon>Pseudomonadati</taxon>
        <taxon>Acidobacteriota</taxon>
        <taxon>Blastocatellia</taxon>
        <taxon>Blastocatellales</taxon>
        <taxon>Pyrinomonadaceae</taxon>
        <taxon>Pyrinomonas</taxon>
    </lineage>
</organism>
<dbReference type="Pfam" id="PF07940">
    <property type="entry name" value="Hepar_II_III_C"/>
    <property type="match status" value="1"/>
</dbReference>
<keyword evidence="7" id="KW-0325">Glycoprotein</keyword>
<dbReference type="Proteomes" id="UP000031518">
    <property type="component" value="Unassembled WGS sequence"/>
</dbReference>